<dbReference type="STRING" id="205917.A0A4Y9YXA6"/>
<dbReference type="InterPro" id="IPR013118">
    <property type="entry name" value="Mannitol_DH_C"/>
</dbReference>
<keyword evidence="5" id="KW-0560">Oxidoreductase</keyword>
<proteinExistence type="inferred from homology"/>
<dbReference type="PANTHER" id="PTHR30524">
    <property type="entry name" value="MANNITOL-1-PHOSPHATE 5-DEHYDROGENASE"/>
    <property type="match status" value="1"/>
</dbReference>
<dbReference type="Pfam" id="PF08125">
    <property type="entry name" value="Mannitol_dh_C"/>
    <property type="match status" value="1"/>
</dbReference>
<comment type="subunit">
    <text evidence="2">Monomer.</text>
</comment>
<evidence type="ECO:0000259" key="9">
    <source>
        <dbReference type="Pfam" id="PF08125"/>
    </source>
</evidence>
<comment type="catalytic activity">
    <reaction evidence="7">
        <text>D-mannitol 1-phosphate + NAD(+) = beta-D-fructose 6-phosphate + NADH + H(+)</text>
        <dbReference type="Rhea" id="RHEA:19661"/>
        <dbReference type="ChEBI" id="CHEBI:15378"/>
        <dbReference type="ChEBI" id="CHEBI:57540"/>
        <dbReference type="ChEBI" id="CHEBI:57634"/>
        <dbReference type="ChEBI" id="CHEBI:57945"/>
        <dbReference type="ChEBI" id="CHEBI:61381"/>
        <dbReference type="EC" id="1.1.1.17"/>
    </reaction>
</comment>
<accession>A0A4Y9YXA6</accession>
<evidence type="ECO:0000256" key="4">
    <source>
        <dbReference type="ARBA" id="ARBA00016219"/>
    </source>
</evidence>
<dbReference type="Proteomes" id="UP000298327">
    <property type="component" value="Unassembled WGS sequence"/>
</dbReference>
<dbReference type="EMBL" id="SEOQ01000262">
    <property type="protein sequence ID" value="TFY66273.1"/>
    <property type="molecule type" value="Genomic_DNA"/>
</dbReference>
<dbReference type="OrthoDB" id="418169at2759"/>
<organism evidence="10 11">
    <name type="scientific">Dentipellis fragilis</name>
    <dbReference type="NCBI Taxonomy" id="205917"/>
    <lineage>
        <taxon>Eukaryota</taxon>
        <taxon>Fungi</taxon>
        <taxon>Dikarya</taxon>
        <taxon>Basidiomycota</taxon>
        <taxon>Agaricomycotina</taxon>
        <taxon>Agaricomycetes</taxon>
        <taxon>Russulales</taxon>
        <taxon>Hericiaceae</taxon>
        <taxon>Dentipellis</taxon>
    </lineage>
</organism>
<keyword evidence="6" id="KW-0520">NAD</keyword>
<dbReference type="GO" id="GO:0019592">
    <property type="term" value="P:mannitol catabolic process"/>
    <property type="evidence" value="ECO:0007669"/>
    <property type="project" value="TreeGrafter"/>
</dbReference>
<name>A0A4Y9YXA6_9AGAM</name>
<dbReference type="PRINTS" id="PR00084">
    <property type="entry name" value="MTLDHDRGNASE"/>
</dbReference>
<feature type="domain" description="Mannitol dehydrogenase N-terminal" evidence="8">
    <location>
        <begin position="5"/>
        <end position="195"/>
    </location>
</feature>
<evidence type="ECO:0000256" key="7">
    <source>
        <dbReference type="ARBA" id="ARBA00048615"/>
    </source>
</evidence>
<evidence type="ECO:0000256" key="5">
    <source>
        <dbReference type="ARBA" id="ARBA00023002"/>
    </source>
</evidence>
<dbReference type="Gene3D" id="3.40.50.720">
    <property type="entry name" value="NAD(P)-binding Rossmann-like Domain"/>
    <property type="match status" value="1"/>
</dbReference>
<feature type="domain" description="Mannitol dehydrogenase C-terminal" evidence="9">
    <location>
        <begin position="212"/>
        <end position="354"/>
    </location>
</feature>
<dbReference type="InterPro" id="IPR013328">
    <property type="entry name" value="6PGD_dom2"/>
</dbReference>
<reference evidence="10 11" key="1">
    <citation type="submission" date="2019-02" db="EMBL/GenBank/DDBJ databases">
        <title>Genome sequencing of the rare red list fungi Dentipellis fragilis.</title>
        <authorList>
            <person name="Buettner E."/>
            <person name="Kellner H."/>
        </authorList>
    </citation>
    <scope>NUCLEOTIDE SEQUENCE [LARGE SCALE GENOMIC DNA]</scope>
    <source>
        <strain evidence="10 11">DSM 105465</strain>
    </source>
</reference>
<dbReference type="InterPro" id="IPR000669">
    <property type="entry name" value="Mannitol_DH"/>
</dbReference>
<dbReference type="InterPro" id="IPR008927">
    <property type="entry name" value="6-PGluconate_DH-like_C_sf"/>
</dbReference>
<evidence type="ECO:0000259" key="8">
    <source>
        <dbReference type="Pfam" id="PF01232"/>
    </source>
</evidence>
<dbReference type="EC" id="1.1.1.17" evidence="3"/>
<keyword evidence="11" id="KW-1185">Reference proteome</keyword>
<evidence type="ECO:0000256" key="2">
    <source>
        <dbReference type="ARBA" id="ARBA00011245"/>
    </source>
</evidence>
<dbReference type="HAMAP" id="MF_00196">
    <property type="entry name" value="Mannitol_dehydrog"/>
    <property type="match status" value="1"/>
</dbReference>
<sequence>MSNPRAVHLGAGNVGRGFIGALLSESGYHVVFSDVNEELINELNQRDTYDLHVLDKNAHTECVSDISGVLSTSNDIIREIAHSDTRLVTTAVGPSILEKIAPTLARGLTARHTAGAGPLNVIACENMVHQTTKLSEHVDEHLPRDEPTRAWVEQHVGFADCSLDRIVPPAGQFGDNPLDVGVEGFFEWAVDKHGLAADIAPPVKGMELTDNLPAYIERKLFTLNCGHAIIAYLGFLRDYDTVDQAIQDADIRDVVQSALLEEGGAALIRKYQWDAAQYEKYVSKVMQRFANPRLRDDVKRVGRQPLRKLGLGDRLLGPLKMAKGSGLPYDNLAKGVAAAFHFDVDDDEQSRELQEKVKGIRIERAVAEICEFEEGSEEQRKVINAYDHLRKFKGDKLVN</sequence>
<evidence type="ECO:0000313" key="10">
    <source>
        <dbReference type="EMBL" id="TFY66273.1"/>
    </source>
</evidence>
<dbReference type="GO" id="GO:0005829">
    <property type="term" value="C:cytosol"/>
    <property type="evidence" value="ECO:0007669"/>
    <property type="project" value="TreeGrafter"/>
</dbReference>
<gene>
    <name evidence="10" type="ORF">EVG20_g4819</name>
</gene>
<dbReference type="NCBIfam" id="NF002646">
    <property type="entry name" value="PRK02318.1-2"/>
    <property type="match status" value="1"/>
</dbReference>
<comment type="similarity">
    <text evidence="1">Belongs to the mannitol dehydrogenase family.</text>
</comment>
<dbReference type="PANTHER" id="PTHR30524:SF0">
    <property type="entry name" value="ALTRONATE OXIDOREDUCTASE-RELATED"/>
    <property type="match status" value="1"/>
</dbReference>
<dbReference type="SUPFAM" id="SSF51735">
    <property type="entry name" value="NAD(P)-binding Rossmann-fold domains"/>
    <property type="match status" value="1"/>
</dbReference>
<evidence type="ECO:0000256" key="3">
    <source>
        <dbReference type="ARBA" id="ARBA00012939"/>
    </source>
</evidence>
<dbReference type="NCBIfam" id="NF002652">
    <property type="entry name" value="PRK02318.2-5"/>
    <property type="match status" value="1"/>
</dbReference>
<dbReference type="Gene3D" id="1.10.1040.10">
    <property type="entry name" value="N-(1-d-carboxylethyl)-l-norvaline Dehydrogenase, domain 2"/>
    <property type="match status" value="1"/>
</dbReference>
<dbReference type="SUPFAM" id="SSF48179">
    <property type="entry name" value="6-phosphogluconate dehydrogenase C-terminal domain-like"/>
    <property type="match status" value="1"/>
</dbReference>
<evidence type="ECO:0000313" key="11">
    <source>
        <dbReference type="Proteomes" id="UP000298327"/>
    </source>
</evidence>
<comment type="caution">
    <text evidence="10">The sequence shown here is derived from an EMBL/GenBank/DDBJ whole genome shotgun (WGS) entry which is preliminary data.</text>
</comment>
<evidence type="ECO:0000256" key="1">
    <source>
        <dbReference type="ARBA" id="ARBA00006541"/>
    </source>
</evidence>
<dbReference type="InterPro" id="IPR023028">
    <property type="entry name" value="Mannitol_1_phos_5_DH"/>
</dbReference>
<dbReference type="Pfam" id="PF01232">
    <property type="entry name" value="Mannitol_dh"/>
    <property type="match status" value="1"/>
</dbReference>
<dbReference type="AlphaFoldDB" id="A0A4Y9YXA6"/>
<evidence type="ECO:0000256" key="6">
    <source>
        <dbReference type="ARBA" id="ARBA00023027"/>
    </source>
</evidence>
<protein>
    <recommendedName>
        <fullName evidence="4">Mannitol-1-phosphate 5-dehydrogenase</fullName>
        <ecNumber evidence="3">1.1.1.17</ecNumber>
    </recommendedName>
</protein>
<dbReference type="GO" id="GO:0008926">
    <property type="term" value="F:mannitol-1-phosphate 5-dehydrogenase activity"/>
    <property type="evidence" value="ECO:0007669"/>
    <property type="project" value="UniProtKB-EC"/>
</dbReference>
<dbReference type="InterPro" id="IPR036291">
    <property type="entry name" value="NAD(P)-bd_dom_sf"/>
</dbReference>
<dbReference type="InterPro" id="IPR013131">
    <property type="entry name" value="Mannitol_DH_N"/>
</dbReference>